<dbReference type="EMBL" id="BSYJ01000005">
    <property type="protein sequence ID" value="GMG88151.1"/>
    <property type="molecule type" value="Genomic_DNA"/>
</dbReference>
<protein>
    <submittedName>
        <fullName evidence="8">DNA recombination protein RmuC</fullName>
    </submittedName>
</protein>
<dbReference type="PANTHER" id="PTHR30563">
    <property type="entry name" value="DNA RECOMBINATION PROTEIN RMUC"/>
    <property type="match status" value="1"/>
</dbReference>
<organism evidence="8 9">
    <name type="scientific">Biformimicrobium ophioploci</name>
    <dbReference type="NCBI Taxonomy" id="3036711"/>
    <lineage>
        <taxon>Bacteria</taxon>
        <taxon>Pseudomonadati</taxon>
        <taxon>Pseudomonadota</taxon>
        <taxon>Gammaproteobacteria</taxon>
        <taxon>Cellvibrionales</taxon>
        <taxon>Microbulbiferaceae</taxon>
        <taxon>Biformimicrobium</taxon>
    </lineage>
</organism>
<evidence type="ECO:0000256" key="7">
    <source>
        <dbReference type="SAM" id="Phobius"/>
    </source>
</evidence>
<accession>A0ABQ6M1C1</accession>
<comment type="similarity">
    <text evidence="2">Belongs to the RmuC family.</text>
</comment>
<comment type="function">
    <text evidence="1">Involved in DNA recombination.</text>
</comment>
<gene>
    <name evidence="8" type="ORF">MNKW57_24720</name>
</gene>
<feature type="coiled-coil region" evidence="5">
    <location>
        <begin position="102"/>
        <end position="136"/>
    </location>
</feature>
<evidence type="ECO:0000256" key="2">
    <source>
        <dbReference type="ARBA" id="ARBA00009840"/>
    </source>
</evidence>
<dbReference type="Proteomes" id="UP001224392">
    <property type="component" value="Unassembled WGS sequence"/>
</dbReference>
<keyword evidence="7" id="KW-0472">Membrane</keyword>
<evidence type="ECO:0000256" key="3">
    <source>
        <dbReference type="ARBA" id="ARBA00023054"/>
    </source>
</evidence>
<dbReference type="RefSeq" id="WP_285764763.1">
    <property type="nucleotide sequence ID" value="NZ_BSYJ01000005.1"/>
</dbReference>
<dbReference type="Pfam" id="PF02646">
    <property type="entry name" value="RmuC"/>
    <property type="match status" value="1"/>
</dbReference>
<evidence type="ECO:0000256" key="5">
    <source>
        <dbReference type="SAM" id="Coils"/>
    </source>
</evidence>
<evidence type="ECO:0000313" key="8">
    <source>
        <dbReference type="EMBL" id="GMG88151.1"/>
    </source>
</evidence>
<evidence type="ECO:0000313" key="9">
    <source>
        <dbReference type="Proteomes" id="UP001224392"/>
    </source>
</evidence>
<feature type="coiled-coil region" evidence="5">
    <location>
        <begin position="43"/>
        <end position="70"/>
    </location>
</feature>
<evidence type="ECO:0000256" key="6">
    <source>
        <dbReference type="SAM" id="MobiDB-lite"/>
    </source>
</evidence>
<dbReference type="PANTHER" id="PTHR30563:SF0">
    <property type="entry name" value="DNA RECOMBINATION PROTEIN RMUC"/>
    <property type="match status" value="1"/>
</dbReference>
<sequence length="488" mass="55149">MQELLLSLEFQYPLSILVVGVALLALMVTITLWVFLVKKNTANEGLRRDLESLTATLDGAETRAAGAEVEGSRLREKLQVALQDLARAQVTADRAAELGVTVEKQQRQLAENLAEKRALEARFEQQEIRLREQHQLLEQARVSMGEQFENLANRIFTEKQQAFNRSSEANLRKTIDPLERQLQDFRKRVEHVYDRENTERNTLVGQIKALREQTEKISNDALSLATALKGDNKVQGNWGEVVLERILEDSGLQKGREYETQLSVSEGGARKQPDVVVRLPGEKDIVIDAKVSLVDYERYCNAESEEERQIALKQHLTSVRNHIAGLSKKGYEQLEAIRSLDFVFIFVPIEAAYMLALQKDPTLFRDGHEKNVILVSPTTLMASLRMVENIWRNEKQNRNAEKIASEAGKLHDQFVMVLQAFDEIGGRLDAAQAAYDTARKRMETSPGNVLKRVDNLKKLGAKAHRAHKALEQAPVTAEEELTLPEPAE</sequence>
<keyword evidence="4" id="KW-0233">DNA recombination</keyword>
<feature type="region of interest" description="Disordered" evidence="6">
    <location>
        <begin position="467"/>
        <end position="488"/>
    </location>
</feature>
<evidence type="ECO:0000256" key="4">
    <source>
        <dbReference type="ARBA" id="ARBA00023172"/>
    </source>
</evidence>
<comment type="caution">
    <text evidence="8">The sequence shown here is derived from an EMBL/GenBank/DDBJ whole genome shotgun (WGS) entry which is preliminary data.</text>
</comment>
<keyword evidence="3 5" id="KW-0175">Coiled coil</keyword>
<keyword evidence="7" id="KW-1133">Transmembrane helix</keyword>
<name>A0ABQ6M1C1_9GAMM</name>
<feature type="compositionally biased region" description="Acidic residues" evidence="6">
    <location>
        <begin position="477"/>
        <end position="488"/>
    </location>
</feature>
<proteinExistence type="inferred from homology"/>
<keyword evidence="9" id="KW-1185">Reference proteome</keyword>
<feature type="transmembrane region" description="Helical" evidence="7">
    <location>
        <begin position="12"/>
        <end position="37"/>
    </location>
</feature>
<dbReference type="InterPro" id="IPR003798">
    <property type="entry name" value="DNA_recombination_RmuC"/>
</dbReference>
<reference evidence="8 9" key="1">
    <citation type="submission" date="2023-04" db="EMBL/GenBank/DDBJ databases">
        <title>Marinobulbifer ophiurae gen. nov., sp. Nov., isolate from tissue of brittle star Ophioplocus japonicus.</title>
        <authorList>
            <person name="Kawano K."/>
            <person name="Sawayama S."/>
            <person name="Nakagawa S."/>
        </authorList>
    </citation>
    <scope>NUCLEOTIDE SEQUENCE [LARGE SCALE GENOMIC DNA]</scope>
    <source>
        <strain evidence="8 9">NKW57</strain>
    </source>
</reference>
<evidence type="ECO:0000256" key="1">
    <source>
        <dbReference type="ARBA" id="ARBA00003416"/>
    </source>
</evidence>
<keyword evidence="7" id="KW-0812">Transmembrane</keyword>